<dbReference type="AlphaFoldDB" id="A0A846MQX2"/>
<evidence type="ECO:0000313" key="10">
    <source>
        <dbReference type="EMBL" id="NIK74058.1"/>
    </source>
</evidence>
<reference evidence="10 11" key="1">
    <citation type="submission" date="2020-03" db="EMBL/GenBank/DDBJ databases">
        <title>Genomic Encyclopedia of Type Strains, Phase IV (KMG-IV): sequencing the most valuable type-strain genomes for metagenomic binning, comparative biology and taxonomic classification.</title>
        <authorList>
            <person name="Goeker M."/>
        </authorList>
    </citation>
    <scope>NUCLEOTIDE SEQUENCE [LARGE SCALE GENOMIC DNA]</scope>
    <source>
        <strain evidence="10 11">DSM 5718</strain>
    </source>
</reference>
<dbReference type="EMBL" id="JAASRN010000002">
    <property type="protein sequence ID" value="NIK74058.1"/>
    <property type="molecule type" value="Genomic_DNA"/>
</dbReference>
<dbReference type="EC" id="2.8.1.7" evidence="8"/>
<organism evidence="10 11">
    <name type="scientific">Thermonema lapsum</name>
    <dbReference type="NCBI Taxonomy" id="28195"/>
    <lineage>
        <taxon>Bacteria</taxon>
        <taxon>Pseudomonadati</taxon>
        <taxon>Bacteroidota</taxon>
        <taxon>Cytophagia</taxon>
        <taxon>Cytophagales</taxon>
        <taxon>Thermonemataceae</taxon>
        <taxon>Thermonema</taxon>
    </lineage>
</organism>
<evidence type="ECO:0000256" key="3">
    <source>
        <dbReference type="ARBA" id="ARBA00010447"/>
    </source>
</evidence>
<keyword evidence="11" id="KW-1185">Reference proteome</keyword>
<dbReference type="GO" id="GO:0030170">
    <property type="term" value="F:pyridoxal phosphate binding"/>
    <property type="evidence" value="ECO:0007669"/>
    <property type="project" value="UniProtKB-UniRule"/>
</dbReference>
<evidence type="ECO:0000256" key="2">
    <source>
        <dbReference type="ARBA" id="ARBA00002824"/>
    </source>
</evidence>
<proteinExistence type="inferred from homology"/>
<evidence type="ECO:0000256" key="4">
    <source>
        <dbReference type="ARBA" id="ARBA00022679"/>
    </source>
</evidence>
<dbReference type="PROSITE" id="PS00595">
    <property type="entry name" value="AA_TRANSFER_CLASS_5"/>
    <property type="match status" value="1"/>
</dbReference>
<dbReference type="Proteomes" id="UP000537126">
    <property type="component" value="Unassembled WGS sequence"/>
</dbReference>
<dbReference type="PANTHER" id="PTHR43586">
    <property type="entry name" value="CYSTEINE DESULFURASE"/>
    <property type="match status" value="1"/>
</dbReference>
<dbReference type="NCBIfam" id="TIGR01979">
    <property type="entry name" value="sufS"/>
    <property type="match status" value="1"/>
</dbReference>
<evidence type="ECO:0000256" key="1">
    <source>
        <dbReference type="ARBA" id="ARBA00001933"/>
    </source>
</evidence>
<comment type="caution">
    <text evidence="10">The sequence shown here is derived from an EMBL/GenBank/DDBJ whole genome shotgun (WGS) entry which is preliminary data.</text>
</comment>
<dbReference type="GO" id="GO:0016829">
    <property type="term" value="F:lyase activity"/>
    <property type="evidence" value="ECO:0007669"/>
    <property type="project" value="UniProtKB-KW"/>
</dbReference>
<dbReference type="Gene3D" id="3.40.640.10">
    <property type="entry name" value="Type I PLP-dependent aspartate aminotransferase-like (Major domain)"/>
    <property type="match status" value="1"/>
</dbReference>
<evidence type="ECO:0000256" key="8">
    <source>
        <dbReference type="RuleBase" id="RU004506"/>
    </source>
</evidence>
<dbReference type="RefSeq" id="WP_166919375.1">
    <property type="nucleotide sequence ID" value="NZ_JAASRN010000002.1"/>
</dbReference>
<comment type="function">
    <text evidence="2 8">Catalyzes the removal of elemental sulfur and selenium atoms from L-cysteine, L-cystine, L-selenocysteine, and L-selenocystine to produce L-alanine.</text>
</comment>
<dbReference type="InterPro" id="IPR010970">
    <property type="entry name" value="Cys_dSase_SufS"/>
</dbReference>
<dbReference type="GO" id="GO:0006534">
    <property type="term" value="P:cysteine metabolic process"/>
    <property type="evidence" value="ECO:0007669"/>
    <property type="project" value="UniProtKB-UniRule"/>
</dbReference>
<keyword evidence="10" id="KW-0456">Lyase</keyword>
<evidence type="ECO:0000259" key="9">
    <source>
        <dbReference type="Pfam" id="PF00266"/>
    </source>
</evidence>
<dbReference type="CDD" id="cd06453">
    <property type="entry name" value="SufS_like"/>
    <property type="match status" value="1"/>
</dbReference>
<dbReference type="Pfam" id="PF00266">
    <property type="entry name" value="Aminotran_5"/>
    <property type="match status" value="1"/>
</dbReference>
<dbReference type="InterPro" id="IPR000192">
    <property type="entry name" value="Aminotrans_V_dom"/>
</dbReference>
<sequence length="412" mass="45464">MSSLTNSTLDVHAIRQEFPVLHQHINGKPLVYFDNAATSQKPRVVIEALKQYYEQYNANIHRGAHHLAVRATEAYEQSREAARRFLNASSTDEILFVRGVTEAVNLVADCLSRSLLQEGDEVLISAMEHHSNIVPWQMACERTGATLKVIPVKENGELDTAQADALLSARTKVLSVVHISNALGSINPVKELIRKAKARGALTFIDGAQGAVHLPIDVQDLDCDFYAFSGHKVYAPTGIGVLYGRRSVLEKLPPYHGGGEMIKEVTFEKTTYNELPFKYEAGTPNIADAIALRYAIEFVEQIGKEAMLHHEQALLHYATDLVSRIDGLQVIGQAKEKAGILSFVIEGVHHHDIGVLLDNMGVAIRTGHHCTQPLMRCLGLEGTSRASFAVYNTPEEVERFAEALKKAANMLR</sequence>
<keyword evidence="5 8" id="KW-0663">Pyridoxal phosphate</keyword>
<dbReference type="Gene3D" id="3.90.1150.10">
    <property type="entry name" value="Aspartate Aminotransferase, domain 1"/>
    <property type="match status" value="1"/>
</dbReference>
<dbReference type="GO" id="GO:0031071">
    <property type="term" value="F:cysteine desulfurase activity"/>
    <property type="evidence" value="ECO:0007669"/>
    <property type="project" value="UniProtKB-UniRule"/>
</dbReference>
<evidence type="ECO:0000256" key="5">
    <source>
        <dbReference type="ARBA" id="ARBA00022898"/>
    </source>
</evidence>
<dbReference type="PIRSF" id="PIRSF005572">
    <property type="entry name" value="NifS"/>
    <property type="match status" value="1"/>
</dbReference>
<dbReference type="InterPro" id="IPR016454">
    <property type="entry name" value="Cysteine_dSase"/>
</dbReference>
<dbReference type="InterPro" id="IPR015424">
    <property type="entry name" value="PyrdxlP-dep_Trfase"/>
</dbReference>
<accession>A0A846MQX2</accession>
<keyword evidence="4 8" id="KW-0808">Transferase</keyword>
<feature type="domain" description="Aminotransferase class V" evidence="9">
    <location>
        <begin position="31"/>
        <end position="400"/>
    </location>
</feature>
<gene>
    <name evidence="10" type="ORF">FHS56_001571</name>
</gene>
<dbReference type="PANTHER" id="PTHR43586:SF8">
    <property type="entry name" value="CYSTEINE DESULFURASE 1, CHLOROPLASTIC"/>
    <property type="match status" value="1"/>
</dbReference>
<protein>
    <recommendedName>
        <fullName evidence="8">Cysteine desulfurase</fullName>
        <ecNumber evidence="8">2.8.1.7</ecNumber>
    </recommendedName>
</protein>
<evidence type="ECO:0000256" key="6">
    <source>
        <dbReference type="ARBA" id="ARBA00050776"/>
    </source>
</evidence>
<comment type="similarity">
    <text evidence="3 8">Belongs to the class-V pyridoxal-phosphate-dependent aminotransferase family. Csd subfamily.</text>
</comment>
<dbReference type="SUPFAM" id="SSF53383">
    <property type="entry name" value="PLP-dependent transferases"/>
    <property type="match status" value="1"/>
</dbReference>
<dbReference type="InterPro" id="IPR015421">
    <property type="entry name" value="PyrdxlP-dep_Trfase_major"/>
</dbReference>
<dbReference type="InterPro" id="IPR020578">
    <property type="entry name" value="Aminotrans_V_PyrdxlP_BS"/>
</dbReference>
<dbReference type="InterPro" id="IPR015422">
    <property type="entry name" value="PyrdxlP-dep_Trfase_small"/>
</dbReference>
<name>A0A846MQX2_9BACT</name>
<comment type="cofactor">
    <cofactor evidence="1 7">
        <name>pyridoxal 5'-phosphate</name>
        <dbReference type="ChEBI" id="CHEBI:597326"/>
    </cofactor>
</comment>
<comment type="catalytic activity">
    <reaction evidence="6 8">
        <text>(sulfur carrier)-H + L-cysteine = (sulfur carrier)-SH + L-alanine</text>
        <dbReference type="Rhea" id="RHEA:43892"/>
        <dbReference type="Rhea" id="RHEA-COMP:14737"/>
        <dbReference type="Rhea" id="RHEA-COMP:14739"/>
        <dbReference type="ChEBI" id="CHEBI:29917"/>
        <dbReference type="ChEBI" id="CHEBI:35235"/>
        <dbReference type="ChEBI" id="CHEBI:57972"/>
        <dbReference type="ChEBI" id="CHEBI:64428"/>
        <dbReference type="EC" id="2.8.1.7"/>
    </reaction>
</comment>
<evidence type="ECO:0000256" key="7">
    <source>
        <dbReference type="RuleBase" id="RU004504"/>
    </source>
</evidence>
<evidence type="ECO:0000313" key="11">
    <source>
        <dbReference type="Proteomes" id="UP000537126"/>
    </source>
</evidence>